<gene>
    <name evidence="4" type="primary">LOC117664678</name>
</gene>
<feature type="compositionally biased region" description="Polar residues" evidence="1">
    <location>
        <begin position="1"/>
        <end position="20"/>
    </location>
</feature>
<sequence length="587" mass="68004">MSKTPNPTKTGSKKQVTSEASPDPAPKPESSKLSSSLLTVENVKKHQEENPVAKSDLAQWSIETYIEESNRFLTESGTKTEESREQAVSNESRVLREGYPENANQTLGKDFQTRPLSAPVPETQSPKKREVADLETQTEWSYSVSSEDSSELEIETKEQRSTDGKEKSETTEGTEILHHAEEEGTSEIELETGSISDEEKIKSFVQDEEHPVTDLFLMGRCEFCTSFLKPLPSPEELEERPEKMEHFLCCRTYKEVFQCVIQELMERPGSEIDIRPHGRLSLTTMESNTKRMIMEELEERGFERYREIFMQYIKFGPCVKIHFKLSDYPPKPETAILKKRYPEPKELLEIDLEFKAEQLKLCHPFEPVKRYYHDGKIFFLLFPDGTGQVYYPSGRLALLIAYVRETQFTYSILGDRKDQELLAFFTNQGHAAYYQQKEKLRLHLDLCNGSVFDKKGQRQKFWNWWGTEGHVHAPPFQPICLQLNVYIQVKIKAQDQVFFTFTKVHDCLCLNVGARLKLKDPAMLWVLQQYGTRDHLVRPSVLEKISRILANVKKVLKNLDSDPSKEAADLRLVSKVYERIHRRQKKK</sequence>
<proteinExistence type="predicted"/>
<feature type="compositionally biased region" description="Basic and acidic residues" evidence="1">
    <location>
        <begin position="154"/>
        <end position="176"/>
    </location>
</feature>
<feature type="region of interest" description="Disordered" evidence="1">
    <location>
        <begin position="1"/>
        <end position="56"/>
    </location>
</feature>
<name>A0ABM3Z267_PANGU</name>
<feature type="domain" description="FAM194 C-terminal" evidence="2">
    <location>
        <begin position="369"/>
        <end position="558"/>
    </location>
</feature>
<dbReference type="PANTHER" id="PTHR23093:SF17">
    <property type="entry name" value="GLUTAMATE-RICH PROTEIN 6B"/>
    <property type="match status" value="1"/>
</dbReference>
<dbReference type="GeneID" id="117664678"/>
<dbReference type="PANTHER" id="PTHR23093">
    <property type="entry name" value="SIMILAR TO CHROMOSOME 3 OPEN READING FRAME 20"/>
    <property type="match status" value="1"/>
</dbReference>
<dbReference type="RefSeq" id="XP_060542459.1">
    <property type="nucleotide sequence ID" value="XM_060686476.1"/>
</dbReference>
<dbReference type="Pfam" id="PF14977">
    <property type="entry name" value="FAM194"/>
    <property type="match status" value="1"/>
</dbReference>
<feature type="region of interest" description="Disordered" evidence="1">
    <location>
        <begin position="73"/>
        <end position="176"/>
    </location>
</feature>
<keyword evidence="3" id="KW-1185">Reference proteome</keyword>
<protein>
    <submittedName>
        <fullName evidence="4">Glutamate-rich protein 6B</fullName>
    </submittedName>
</protein>
<evidence type="ECO:0000259" key="2">
    <source>
        <dbReference type="Pfam" id="PF14977"/>
    </source>
</evidence>
<evidence type="ECO:0000313" key="3">
    <source>
        <dbReference type="Proteomes" id="UP001652622"/>
    </source>
</evidence>
<dbReference type="InterPro" id="IPR029281">
    <property type="entry name" value="FAM194_C"/>
</dbReference>
<evidence type="ECO:0000256" key="1">
    <source>
        <dbReference type="SAM" id="MobiDB-lite"/>
    </source>
</evidence>
<reference evidence="4" key="1">
    <citation type="submission" date="2025-08" db="UniProtKB">
        <authorList>
            <consortium name="RefSeq"/>
        </authorList>
    </citation>
    <scope>IDENTIFICATION</scope>
    <source>
        <tissue evidence="4">Blood</tissue>
    </source>
</reference>
<feature type="compositionally biased region" description="Basic and acidic residues" evidence="1">
    <location>
        <begin position="42"/>
        <end position="51"/>
    </location>
</feature>
<organism evidence="3 4">
    <name type="scientific">Pantherophis guttatus</name>
    <name type="common">Corn snake</name>
    <name type="synonym">Elaphe guttata</name>
    <dbReference type="NCBI Taxonomy" id="94885"/>
    <lineage>
        <taxon>Eukaryota</taxon>
        <taxon>Metazoa</taxon>
        <taxon>Chordata</taxon>
        <taxon>Craniata</taxon>
        <taxon>Vertebrata</taxon>
        <taxon>Euteleostomi</taxon>
        <taxon>Lepidosauria</taxon>
        <taxon>Squamata</taxon>
        <taxon>Bifurcata</taxon>
        <taxon>Unidentata</taxon>
        <taxon>Episquamata</taxon>
        <taxon>Toxicofera</taxon>
        <taxon>Serpentes</taxon>
        <taxon>Colubroidea</taxon>
        <taxon>Colubridae</taxon>
        <taxon>Colubrinae</taxon>
        <taxon>Pantherophis</taxon>
    </lineage>
</organism>
<accession>A0ABM3Z267</accession>
<dbReference type="Proteomes" id="UP001652622">
    <property type="component" value="Unplaced"/>
</dbReference>
<evidence type="ECO:0000313" key="4">
    <source>
        <dbReference type="RefSeq" id="XP_060542459.1"/>
    </source>
</evidence>